<name>A0A0E0FE84_9ORYZ</name>
<proteinExistence type="predicted"/>
<evidence type="ECO:0000313" key="2">
    <source>
        <dbReference type="Proteomes" id="UP000008021"/>
    </source>
</evidence>
<dbReference type="Proteomes" id="UP000008021">
    <property type="component" value="Chromosome 12"/>
</dbReference>
<accession>A0A0E0FE84</accession>
<organism evidence="1">
    <name type="scientific">Oryza meridionalis</name>
    <dbReference type="NCBI Taxonomy" id="40149"/>
    <lineage>
        <taxon>Eukaryota</taxon>
        <taxon>Viridiplantae</taxon>
        <taxon>Streptophyta</taxon>
        <taxon>Embryophyta</taxon>
        <taxon>Tracheophyta</taxon>
        <taxon>Spermatophyta</taxon>
        <taxon>Magnoliopsida</taxon>
        <taxon>Liliopsida</taxon>
        <taxon>Poales</taxon>
        <taxon>Poaceae</taxon>
        <taxon>BOP clade</taxon>
        <taxon>Oryzoideae</taxon>
        <taxon>Oryzeae</taxon>
        <taxon>Oryzinae</taxon>
        <taxon>Oryza</taxon>
    </lineage>
</organism>
<dbReference type="EnsemblPlants" id="OMERI12G13530.6">
    <property type="protein sequence ID" value="OMERI12G13530.6"/>
    <property type="gene ID" value="OMERI12G13530"/>
</dbReference>
<sequence>MASRLQNLGGSLKISREDFWVSTGRREVHGMARKNEFPVVSGKSTSGYCISTSHTSTILSSGDCG</sequence>
<reference evidence="1" key="1">
    <citation type="submission" date="2015-04" db="UniProtKB">
        <authorList>
            <consortium name="EnsemblPlants"/>
        </authorList>
    </citation>
    <scope>IDENTIFICATION</scope>
</reference>
<keyword evidence="2" id="KW-1185">Reference proteome</keyword>
<evidence type="ECO:0000313" key="1">
    <source>
        <dbReference type="EnsemblPlants" id="OMERI12G13530.6"/>
    </source>
</evidence>
<protein>
    <submittedName>
        <fullName evidence="1">Uncharacterized protein</fullName>
    </submittedName>
</protein>
<dbReference type="HOGENOM" id="CLU_2853547_0_0_1"/>
<dbReference type="Gramene" id="OMERI12G13530.6">
    <property type="protein sequence ID" value="OMERI12G13530.6"/>
    <property type="gene ID" value="OMERI12G13530"/>
</dbReference>
<reference evidence="1" key="2">
    <citation type="submission" date="2018-05" db="EMBL/GenBank/DDBJ databases">
        <title>OmerRS3 (Oryza meridionalis Reference Sequence Version 3).</title>
        <authorList>
            <person name="Zhang J."/>
            <person name="Kudrna D."/>
            <person name="Lee S."/>
            <person name="Talag J."/>
            <person name="Welchert J."/>
            <person name="Wing R.A."/>
        </authorList>
    </citation>
    <scope>NUCLEOTIDE SEQUENCE [LARGE SCALE GENOMIC DNA]</scope>
    <source>
        <strain evidence="1">cv. OR44</strain>
    </source>
</reference>
<dbReference type="AlphaFoldDB" id="A0A0E0FE84"/>